<dbReference type="InParanoid" id="Q86I55"/>
<dbReference type="HOGENOM" id="CLU_2927412_0_0_1"/>
<dbReference type="AlphaFoldDB" id="Q86I55"/>
<dbReference type="RefSeq" id="XP_643840.1">
    <property type="nucleotide sequence ID" value="XM_638748.1"/>
</dbReference>
<reference evidence="1 2" key="1">
    <citation type="journal article" date="2005" name="Nature">
        <title>The genome of the social amoeba Dictyostelium discoideum.</title>
        <authorList>
            <consortium name="The Dictyostelium discoideum Sequencing Consortium"/>
            <person name="Eichinger L."/>
            <person name="Pachebat J.A."/>
            <person name="Glockner G."/>
            <person name="Rajandream M.A."/>
            <person name="Sucgang R."/>
            <person name="Berriman M."/>
            <person name="Song J."/>
            <person name="Olsen R."/>
            <person name="Szafranski K."/>
            <person name="Xu Q."/>
            <person name="Tunggal B."/>
            <person name="Kummerfeld S."/>
            <person name="Madera M."/>
            <person name="Konfortov B.A."/>
            <person name="Rivero F."/>
            <person name="Bankier A.T."/>
            <person name="Lehmann R."/>
            <person name="Hamlin N."/>
            <person name="Davies R."/>
            <person name="Gaudet P."/>
            <person name="Fey P."/>
            <person name="Pilcher K."/>
            <person name="Chen G."/>
            <person name="Saunders D."/>
            <person name="Sodergren E."/>
            <person name="Davis P."/>
            <person name="Kerhornou A."/>
            <person name="Nie X."/>
            <person name="Hall N."/>
            <person name="Anjard C."/>
            <person name="Hemphill L."/>
            <person name="Bason N."/>
            <person name="Farbrother P."/>
            <person name="Desany B."/>
            <person name="Just E."/>
            <person name="Morio T."/>
            <person name="Rost R."/>
            <person name="Churcher C."/>
            <person name="Cooper J."/>
            <person name="Haydock S."/>
            <person name="van Driessche N."/>
            <person name="Cronin A."/>
            <person name="Goodhead I."/>
            <person name="Muzny D."/>
            <person name="Mourier T."/>
            <person name="Pain A."/>
            <person name="Lu M."/>
            <person name="Harper D."/>
            <person name="Lindsay R."/>
            <person name="Hauser H."/>
            <person name="James K."/>
            <person name="Quiles M."/>
            <person name="Madan Babu M."/>
            <person name="Saito T."/>
            <person name="Buchrieser C."/>
            <person name="Wardroper A."/>
            <person name="Felder M."/>
            <person name="Thangavelu M."/>
            <person name="Johnson D."/>
            <person name="Knights A."/>
            <person name="Loulseged H."/>
            <person name="Mungall K."/>
            <person name="Oliver K."/>
            <person name="Price C."/>
            <person name="Quail M.A."/>
            <person name="Urushihara H."/>
            <person name="Hernandez J."/>
            <person name="Rabbinowitsch E."/>
            <person name="Steffen D."/>
            <person name="Sanders M."/>
            <person name="Ma J."/>
            <person name="Kohara Y."/>
            <person name="Sharp S."/>
            <person name="Simmonds M."/>
            <person name="Spiegler S."/>
            <person name="Tivey A."/>
            <person name="Sugano S."/>
            <person name="White B."/>
            <person name="Walker D."/>
            <person name="Woodward J."/>
            <person name="Winckler T."/>
            <person name="Tanaka Y."/>
            <person name="Shaulsky G."/>
            <person name="Schleicher M."/>
            <person name="Weinstock G."/>
            <person name="Rosenthal A."/>
            <person name="Cox E.C."/>
            <person name="Chisholm R.L."/>
            <person name="Gibbs R."/>
            <person name="Loomis W.F."/>
            <person name="Platzer M."/>
            <person name="Kay R.R."/>
            <person name="Williams J."/>
            <person name="Dear P.H."/>
            <person name="Noegel A.A."/>
            <person name="Barrell B."/>
            <person name="Kuspa A."/>
        </authorList>
    </citation>
    <scope>NUCLEOTIDE SEQUENCE [LARGE SCALE GENOMIC DNA]</scope>
    <source>
        <strain evidence="1 2">AX4</strain>
    </source>
</reference>
<gene>
    <name evidence="1" type="ORF">DDB_G0275043</name>
</gene>
<protein>
    <submittedName>
        <fullName evidence="1">Uncharacterized protein</fullName>
    </submittedName>
</protein>
<organism evidence="1 2">
    <name type="scientific">Dictyostelium discoideum</name>
    <name type="common">Social amoeba</name>
    <dbReference type="NCBI Taxonomy" id="44689"/>
    <lineage>
        <taxon>Eukaryota</taxon>
        <taxon>Amoebozoa</taxon>
        <taxon>Evosea</taxon>
        <taxon>Eumycetozoa</taxon>
        <taxon>Dictyostelia</taxon>
        <taxon>Dictyosteliales</taxon>
        <taxon>Dictyosteliaceae</taxon>
        <taxon>Dictyostelium</taxon>
    </lineage>
</organism>
<dbReference type="dictyBase" id="DDB_G0275043"/>
<name>Q86I55_DICDI</name>
<accession>Q86I55</accession>
<dbReference type="Proteomes" id="UP000002195">
    <property type="component" value="Unassembled WGS sequence"/>
</dbReference>
<evidence type="ECO:0000313" key="2">
    <source>
        <dbReference type="Proteomes" id="UP000002195"/>
    </source>
</evidence>
<accession>Q553X1</accession>
<dbReference type="GeneID" id="8619887"/>
<keyword evidence="2" id="KW-1185">Reference proteome</keyword>
<dbReference type="VEuPathDB" id="AmoebaDB:DDB_G0275043"/>
<dbReference type="KEGG" id="ddi:DDB_G0275043"/>
<comment type="caution">
    <text evidence="1">The sequence shown here is derived from an EMBL/GenBank/DDBJ whole genome shotgun (WGS) entry which is preliminary data.</text>
</comment>
<dbReference type="PaxDb" id="44689-DDB0167395"/>
<evidence type="ECO:0000313" key="1">
    <source>
        <dbReference type="EMBL" id="EAL69802.1"/>
    </source>
</evidence>
<dbReference type="EMBL" id="AAFI02000013">
    <property type="protein sequence ID" value="EAL69802.1"/>
    <property type="molecule type" value="Genomic_DNA"/>
</dbReference>
<proteinExistence type="predicted"/>
<dbReference type="SMR" id="Q86I55"/>
<sequence>MVEQSTSTLESYYEDQVSNLQMAKSSGIQKEVIEKMFNLKEFQSIMKSHYELVEQKKKLEK</sequence>